<sequence>MRAWGLVASSVLAACAGDGAVTLLDASTPVDAQVATDARPSTEVDAGVAPGGIAPEGALDGERAGADGANELALDPESPAVVRIDVAPDEHVTFFLTFDGAGGGIELEVLRWDGARAVSLGVTDAGPELRTLAVFDPSEPRTFWARVTSDARTLPATLAITRVPFEDGATCELDCARLLQLPLPNDPARDGYATSASTVFRYQYGRRDLLMFLRHAGRRLVSLGMQPFVPEDLSQWDGRTPGEDVGAPRHASHQRGKDVDLSLYGLDGRSEWRSYCTVVRTDRGRECVPGTISGYDGFANAVFFGDFFATGRVTNCFLDQELIGETVSGADEALTAELVAEELLPMYADGAHLQHWPNHDNHIHVRVSEAEGSTFAIVAEGAVEPP</sequence>
<dbReference type="AlphaFoldDB" id="A0A0F6W056"/>
<keyword evidence="3" id="KW-1185">Reference proteome</keyword>
<feature type="region of interest" description="Disordered" evidence="1">
    <location>
        <begin position="38"/>
        <end position="64"/>
    </location>
</feature>
<protein>
    <submittedName>
        <fullName evidence="2">Uncharacterized protein</fullName>
    </submittedName>
</protein>
<dbReference type="PROSITE" id="PS51257">
    <property type="entry name" value="PROKAR_LIPOPROTEIN"/>
    <property type="match status" value="1"/>
</dbReference>
<name>A0A0F6W056_9BACT</name>
<accession>A0A0F6W056</accession>
<dbReference type="Gene3D" id="3.30.1380.10">
    <property type="match status" value="1"/>
</dbReference>
<organism evidence="2 3">
    <name type="scientific">Sandaracinus amylolyticus</name>
    <dbReference type="NCBI Taxonomy" id="927083"/>
    <lineage>
        <taxon>Bacteria</taxon>
        <taxon>Pseudomonadati</taxon>
        <taxon>Myxococcota</taxon>
        <taxon>Polyangia</taxon>
        <taxon>Polyangiales</taxon>
        <taxon>Sandaracinaceae</taxon>
        <taxon>Sandaracinus</taxon>
    </lineage>
</organism>
<dbReference type="Proteomes" id="UP000034883">
    <property type="component" value="Chromosome"/>
</dbReference>
<feature type="region of interest" description="Disordered" evidence="1">
    <location>
        <begin position="234"/>
        <end position="256"/>
    </location>
</feature>
<gene>
    <name evidence="2" type="ORF">DB32_001222</name>
</gene>
<dbReference type="STRING" id="927083.DB32_001222"/>
<proteinExistence type="predicted"/>
<dbReference type="EMBL" id="CP011125">
    <property type="protein sequence ID" value="AKF04073.1"/>
    <property type="molecule type" value="Genomic_DNA"/>
</dbReference>
<reference evidence="2 3" key="1">
    <citation type="submission" date="2015-03" db="EMBL/GenBank/DDBJ databases">
        <title>Genome assembly of Sandaracinus amylolyticus DSM 53668.</title>
        <authorList>
            <person name="Sharma G."/>
            <person name="Subramanian S."/>
        </authorList>
    </citation>
    <scope>NUCLEOTIDE SEQUENCE [LARGE SCALE GENOMIC DNA]</scope>
    <source>
        <strain evidence="2 3">DSM 53668</strain>
    </source>
</reference>
<evidence type="ECO:0000256" key="1">
    <source>
        <dbReference type="SAM" id="MobiDB-lite"/>
    </source>
</evidence>
<dbReference type="InterPro" id="IPR009045">
    <property type="entry name" value="Zn_M74/Hedgehog-like"/>
</dbReference>
<evidence type="ECO:0000313" key="2">
    <source>
        <dbReference type="EMBL" id="AKF04073.1"/>
    </source>
</evidence>
<evidence type="ECO:0000313" key="3">
    <source>
        <dbReference type="Proteomes" id="UP000034883"/>
    </source>
</evidence>
<dbReference type="KEGG" id="samy:DB32_001222"/>